<reference evidence="2 3" key="1">
    <citation type="submission" date="2016-10" db="EMBL/GenBank/DDBJ databases">
        <title>Paenibacillus species isolates.</title>
        <authorList>
            <person name="Beno S.M."/>
        </authorList>
    </citation>
    <scope>NUCLEOTIDE SEQUENCE [LARGE SCALE GENOMIC DNA]</scope>
    <source>
        <strain evidence="2 3">FSL H7-0710</strain>
    </source>
</reference>
<evidence type="ECO:0000313" key="3">
    <source>
        <dbReference type="Proteomes" id="UP000187439"/>
    </source>
</evidence>
<evidence type="ECO:0000256" key="1">
    <source>
        <dbReference type="SAM" id="Phobius"/>
    </source>
</evidence>
<comment type="caution">
    <text evidence="2">The sequence shown here is derived from an EMBL/GenBank/DDBJ whole genome shotgun (WGS) entry which is preliminary data.</text>
</comment>
<sequence length="227" mass="26143">MNNWLPFIIVVLIIVIGFVKTVATLRTTVKNENFAIEFMNNYRDFCSPLFQNTFNGDKYQWLKMKSTKMQTLMGSFGIASVYKPPGTNHYFRNYEIIINGISGIRENYSEMVNSYSLDLERRILQEVISTIDDVLLTFIGAAEGWVNEAQKEVKNPLIWLREGVRFVVTSPIFLMYWSGLVRYRMYNTLSNNYPVKLLSFLIGVIGLVSSIVTIVTGYTPFRSMIGF</sequence>
<keyword evidence="1" id="KW-0812">Transmembrane</keyword>
<dbReference type="AlphaFoldDB" id="A0A1R0XYC4"/>
<feature type="transmembrane region" description="Helical" evidence="1">
    <location>
        <begin position="197"/>
        <end position="221"/>
    </location>
</feature>
<keyword evidence="1" id="KW-1133">Transmembrane helix</keyword>
<organism evidence="2 3">
    <name type="scientific">Paenibacillus odorifer</name>
    <dbReference type="NCBI Taxonomy" id="189426"/>
    <lineage>
        <taxon>Bacteria</taxon>
        <taxon>Bacillati</taxon>
        <taxon>Bacillota</taxon>
        <taxon>Bacilli</taxon>
        <taxon>Bacillales</taxon>
        <taxon>Paenibacillaceae</taxon>
        <taxon>Paenibacillus</taxon>
    </lineage>
</organism>
<proteinExistence type="predicted"/>
<name>A0A1R0XYC4_9BACL</name>
<gene>
    <name evidence="2" type="ORF">BSK52_14520</name>
</gene>
<accession>A0A1R0XYC4</accession>
<protein>
    <submittedName>
        <fullName evidence="2">Uncharacterized protein</fullName>
    </submittedName>
</protein>
<dbReference type="RefSeq" id="WP_076119694.1">
    <property type="nucleotide sequence ID" value="NZ_MPTC01000011.1"/>
</dbReference>
<evidence type="ECO:0000313" key="2">
    <source>
        <dbReference type="EMBL" id="OMD40103.1"/>
    </source>
</evidence>
<keyword evidence="1" id="KW-0472">Membrane</keyword>
<dbReference type="EMBL" id="MPTC01000011">
    <property type="protein sequence ID" value="OMD40103.1"/>
    <property type="molecule type" value="Genomic_DNA"/>
</dbReference>
<dbReference type="Proteomes" id="UP000187439">
    <property type="component" value="Unassembled WGS sequence"/>
</dbReference>
<feature type="transmembrane region" description="Helical" evidence="1">
    <location>
        <begin position="6"/>
        <end position="25"/>
    </location>
</feature>
<dbReference type="OrthoDB" id="2641383at2"/>